<protein>
    <submittedName>
        <fullName evidence="1">Uncharacterized protein</fullName>
    </submittedName>
</protein>
<sequence length="159" mass="17468">MCEIQVYGEELQGAFGYGGESSGTLRVIDCGVKRLTMEALPAELSGKIVVTAGVVAAEALEWMKQQQVLGLICGSLSPTILREFCPQDPLTFLGSRMTMPFPIILMNGWRGAMDKQVWQIFQKHQGALVSVDAETQLRANVIRPRILILLTPPEEGMHP</sequence>
<name>A0A645DZ41_9ZZZZ</name>
<organism evidence="1">
    <name type="scientific">bioreactor metagenome</name>
    <dbReference type="NCBI Taxonomy" id="1076179"/>
    <lineage>
        <taxon>unclassified sequences</taxon>
        <taxon>metagenomes</taxon>
        <taxon>ecological metagenomes</taxon>
    </lineage>
</organism>
<gene>
    <name evidence="1" type="ORF">SDC9_141685</name>
</gene>
<dbReference type="AlphaFoldDB" id="A0A645DZ41"/>
<evidence type="ECO:0000313" key="1">
    <source>
        <dbReference type="EMBL" id="MPM94539.1"/>
    </source>
</evidence>
<accession>A0A645DZ41</accession>
<dbReference type="EMBL" id="VSSQ01041154">
    <property type="protein sequence ID" value="MPM94539.1"/>
    <property type="molecule type" value="Genomic_DNA"/>
</dbReference>
<comment type="caution">
    <text evidence="1">The sequence shown here is derived from an EMBL/GenBank/DDBJ whole genome shotgun (WGS) entry which is preliminary data.</text>
</comment>
<reference evidence="1" key="1">
    <citation type="submission" date="2019-08" db="EMBL/GenBank/DDBJ databases">
        <authorList>
            <person name="Kucharzyk K."/>
            <person name="Murdoch R.W."/>
            <person name="Higgins S."/>
            <person name="Loffler F."/>
        </authorList>
    </citation>
    <scope>NUCLEOTIDE SEQUENCE</scope>
</reference>
<proteinExistence type="predicted"/>